<comment type="caution">
    <text evidence="2">The sequence shown here is derived from an EMBL/GenBank/DDBJ whole genome shotgun (WGS) entry which is preliminary data.</text>
</comment>
<dbReference type="EMBL" id="WNYA01000005">
    <property type="protein sequence ID" value="KAG8570267.1"/>
    <property type="molecule type" value="Genomic_DNA"/>
</dbReference>
<feature type="signal peptide" evidence="1">
    <location>
        <begin position="1"/>
        <end position="20"/>
    </location>
</feature>
<name>A0AAV7BCF2_ENGPU</name>
<accession>A0AAV7BCF2</accession>
<keyword evidence="1" id="KW-0732">Signal</keyword>
<evidence type="ECO:0000313" key="3">
    <source>
        <dbReference type="Proteomes" id="UP000824782"/>
    </source>
</evidence>
<feature type="chain" id="PRO_5043989423" description="Secreted protein" evidence="1">
    <location>
        <begin position="21"/>
        <end position="89"/>
    </location>
</feature>
<dbReference type="Proteomes" id="UP000824782">
    <property type="component" value="Unassembled WGS sequence"/>
</dbReference>
<evidence type="ECO:0008006" key="4">
    <source>
        <dbReference type="Google" id="ProtNLM"/>
    </source>
</evidence>
<gene>
    <name evidence="2" type="ORF">GDO81_011178</name>
</gene>
<protein>
    <recommendedName>
        <fullName evidence="4">Secreted protein</fullName>
    </recommendedName>
</protein>
<sequence>MLRLLMNIFVLDSGLCRISAFYCQGRKAISLVQCKLSHVCSVIAGNKRSCQPLRRRRAPHSSPICHPHLQWISSRYGYMVTGSCTLHPG</sequence>
<organism evidence="2 3">
    <name type="scientific">Engystomops pustulosus</name>
    <name type="common">Tungara frog</name>
    <name type="synonym">Physalaemus pustulosus</name>
    <dbReference type="NCBI Taxonomy" id="76066"/>
    <lineage>
        <taxon>Eukaryota</taxon>
        <taxon>Metazoa</taxon>
        <taxon>Chordata</taxon>
        <taxon>Craniata</taxon>
        <taxon>Vertebrata</taxon>
        <taxon>Euteleostomi</taxon>
        <taxon>Amphibia</taxon>
        <taxon>Batrachia</taxon>
        <taxon>Anura</taxon>
        <taxon>Neobatrachia</taxon>
        <taxon>Hyloidea</taxon>
        <taxon>Leptodactylidae</taxon>
        <taxon>Leiuperinae</taxon>
        <taxon>Engystomops</taxon>
    </lineage>
</organism>
<evidence type="ECO:0000313" key="2">
    <source>
        <dbReference type="EMBL" id="KAG8570267.1"/>
    </source>
</evidence>
<reference evidence="2" key="1">
    <citation type="thesis" date="2020" institute="ProQuest LLC" country="789 East Eisenhower Parkway, Ann Arbor, MI, USA">
        <title>Comparative Genomics and Chromosome Evolution.</title>
        <authorList>
            <person name="Mudd A.B."/>
        </authorList>
    </citation>
    <scope>NUCLEOTIDE SEQUENCE</scope>
    <source>
        <strain evidence="2">237g6f4</strain>
        <tissue evidence="2">Blood</tissue>
    </source>
</reference>
<keyword evidence="3" id="KW-1185">Reference proteome</keyword>
<evidence type="ECO:0000256" key="1">
    <source>
        <dbReference type="SAM" id="SignalP"/>
    </source>
</evidence>
<proteinExistence type="predicted"/>
<dbReference type="AlphaFoldDB" id="A0AAV7BCF2"/>